<dbReference type="InterPro" id="IPR001647">
    <property type="entry name" value="HTH_TetR"/>
</dbReference>
<keyword evidence="2" id="KW-0805">Transcription regulation</keyword>
<dbReference type="AlphaFoldDB" id="A0A9D1YU16"/>
<dbReference type="InterPro" id="IPR050109">
    <property type="entry name" value="HTH-type_TetR-like_transc_reg"/>
</dbReference>
<dbReference type="PANTHER" id="PTHR30055">
    <property type="entry name" value="HTH-TYPE TRANSCRIPTIONAL REGULATOR RUTR"/>
    <property type="match status" value="1"/>
</dbReference>
<comment type="caution">
    <text evidence="7">The sequence shown here is derived from an EMBL/GenBank/DDBJ whole genome shotgun (WGS) entry which is preliminary data.</text>
</comment>
<evidence type="ECO:0000313" key="7">
    <source>
        <dbReference type="EMBL" id="HIY65829.1"/>
    </source>
</evidence>
<evidence type="ECO:0000313" key="8">
    <source>
        <dbReference type="Proteomes" id="UP000824005"/>
    </source>
</evidence>
<keyword evidence="4" id="KW-0804">Transcription</keyword>
<dbReference type="PROSITE" id="PS50977">
    <property type="entry name" value="HTH_TETR_2"/>
    <property type="match status" value="1"/>
</dbReference>
<feature type="DNA-binding region" description="H-T-H motif" evidence="5">
    <location>
        <begin position="34"/>
        <end position="53"/>
    </location>
</feature>
<evidence type="ECO:0000256" key="2">
    <source>
        <dbReference type="ARBA" id="ARBA00023015"/>
    </source>
</evidence>
<reference evidence="7" key="1">
    <citation type="journal article" date="2021" name="PeerJ">
        <title>Extensive microbial diversity within the chicken gut microbiome revealed by metagenomics and culture.</title>
        <authorList>
            <person name="Gilroy R."/>
            <person name="Ravi A."/>
            <person name="Getino M."/>
            <person name="Pursley I."/>
            <person name="Horton D.L."/>
            <person name="Alikhan N.F."/>
            <person name="Baker D."/>
            <person name="Gharbi K."/>
            <person name="Hall N."/>
            <person name="Watson M."/>
            <person name="Adriaenssens E.M."/>
            <person name="Foster-Nyarko E."/>
            <person name="Jarju S."/>
            <person name="Secka A."/>
            <person name="Antonio M."/>
            <person name="Oren A."/>
            <person name="Chaudhuri R.R."/>
            <person name="La Ragione R."/>
            <person name="Hildebrand F."/>
            <person name="Pallen M.J."/>
        </authorList>
    </citation>
    <scope>NUCLEOTIDE SEQUENCE</scope>
    <source>
        <strain evidence="7">ChiGjej1B1-98</strain>
    </source>
</reference>
<dbReference type="EMBL" id="DXDC01000175">
    <property type="protein sequence ID" value="HIY65829.1"/>
    <property type="molecule type" value="Genomic_DNA"/>
</dbReference>
<proteinExistence type="predicted"/>
<evidence type="ECO:0000256" key="5">
    <source>
        <dbReference type="PROSITE-ProRule" id="PRU00335"/>
    </source>
</evidence>
<dbReference type="SUPFAM" id="SSF48498">
    <property type="entry name" value="Tetracyclin repressor-like, C-terminal domain"/>
    <property type="match status" value="1"/>
</dbReference>
<name>A0A9D1YU16_9MICO</name>
<evidence type="ECO:0000259" key="6">
    <source>
        <dbReference type="PROSITE" id="PS50977"/>
    </source>
</evidence>
<evidence type="ECO:0000256" key="3">
    <source>
        <dbReference type="ARBA" id="ARBA00023125"/>
    </source>
</evidence>
<dbReference type="PRINTS" id="PR00455">
    <property type="entry name" value="HTHTETR"/>
</dbReference>
<protein>
    <submittedName>
        <fullName evidence="7">TetR/AcrR family transcriptional regulator</fullName>
    </submittedName>
</protein>
<evidence type="ECO:0000256" key="4">
    <source>
        <dbReference type="ARBA" id="ARBA00023163"/>
    </source>
</evidence>
<reference evidence="7" key="2">
    <citation type="submission" date="2021-04" db="EMBL/GenBank/DDBJ databases">
        <authorList>
            <person name="Gilroy R."/>
        </authorList>
    </citation>
    <scope>NUCLEOTIDE SEQUENCE</scope>
    <source>
        <strain evidence="7">ChiGjej1B1-98</strain>
    </source>
</reference>
<accession>A0A9D1YU16</accession>
<dbReference type="InterPro" id="IPR009057">
    <property type="entry name" value="Homeodomain-like_sf"/>
</dbReference>
<dbReference type="GO" id="GO:0003700">
    <property type="term" value="F:DNA-binding transcription factor activity"/>
    <property type="evidence" value="ECO:0007669"/>
    <property type="project" value="TreeGrafter"/>
</dbReference>
<dbReference type="InterPro" id="IPR036271">
    <property type="entry name" value="Tet_transcr_reg_TetR-rel_C_sf"/>
</dbReference>
<dbReference type="PANTHER" id="PTHR30055:SF234">
    <property type="entry name" value="HTH-TYPE TRANSCRIPTIONAL REGULATOR BETI"/>
    <property type="match status" value="1"/>
</dbReference>
<dbReference type="InterPro" id="IPR039538">
    <property type="entry name" value="BetI_C"/>
</dbReference>
<dbReference type="SUPFAM" id="SSF46689">
    <property type="entry name" value="Homeodomain-like"/>
    <property type="match status" value="1"/>
</dbReference>
<keyword evidence="3 5" id="KW-0238">DNA-binding</keyword>
<keyword evidence="1" id="KW-0678">Repressor</keyword>
<dbReference type="Gene3D" id="1.10.357.10">
    <property type="entry name" value="Tetracycline Repressor, domain 2"/>
    <property type="match status" value="1"/>
</dbReference>
<feature type="domain" description="HTH tetR-type" evidence="6">
    <location>
        <begin position="11"/>
        <end position="71"/>
    </location>
</feature>
<dbReference type="GO" id="GO:0000976">
    <property type="term" value="F:transcription cis-regulatory region binding"/>
    <property type="evidence" value="ECO:0007669"/>
    <property type="project" value="TreeGrafter"/>
</dbReference>
<dbReference type="Pfam" id="PF00440">
    <property type="entry name" value="TetR_N"/>
    <property type="match status" value="1"/>
</dbReference>
<dbReference type="Proteomes" id="UP000824005">
    <property type="component" value="Unassembled WGS sequence"/>
</dbReference>
<evidence type="ECO:0000256" key="1">
    <source>
        <dbReference type="ARBA" id="ARBA00022491"/>
    </source>
</evidence>
<sequence>MASLGRPPLHPSALEPILVAVMELVAEKGSRQISYGDVATRASVSVGKLQHHFGSRDALIRKAFEHQLLHVTDRIHQLLEHPGTVTTRLRAAADEVSLRNSWNRATIWIDLLGRSVDSEEYRALRDRVNDSWRYVFKQLLAEGVAAGECELRCPIDEAVAQIVAMGDGLTVHTVSHGLDRVEEQAPIMRAMFARTVESVVDITL</sequence>
<gene>
    <name evidence="7" type="ORF">H9830_06075</name>
</gene>
<dbReference type="Pfam" id="PF13977">
    <property type="entry name" value="TetR_C_6"/>
    <property type="match status" value="1"/>
</dbReference>
<organism evidence="7 8">
    <name type="scientific">Candidatus Agrococcus pullicola</name>
    <dbReference type="NCBI Taxonomy" id="2838429"/>
    <lineage>
        <taxon>Bacteria</taxon>
        <taxon>Bacillati</taxon>
        <taxon>Actinomycetota</taxon>
        <taxon>Actinomycetes</taxon>
        <taxon>Micrococcales</taxon>
        <taxon>Microbacteriaceae</taxon>
        <taxon>Agrococcus</taxon>
    </lineage>
</organism>